<evidence type="ECO:0008006" key="4">
    <source>
        <dbReference type="Google" id="ProtNLM"/>
    </source>
</evidence>
<comment type="caution">
    <text evidence="2">The sequence shown here is derived from an EMBL/GenBank/DDBJ whole genome shotgun (WGS) entry which is preliminary data.</text>
</comment>
<accession>A0ABY0XWD2</accession>
<proteinExistence type="predicted"/>
<gene>
    <name evidence="2" type="ORF">SAMN05216205_2183</name>
</gene>
<evidence type="ECO:0000313" key="2">
    <source>
        <dbReference type="EMBL" id="SEC38283.1"/>
    </source>
</evidence>
<evidence type="ECO:0000256" key="1">
    <source>
        <dbReference type="SAM" id="Phobius"/>
    </source>
</evidence>
<dbReference type="EMBL" id="FNRV01000001">
    <property type="protein sequence ID" value="SEC38283.1"/>
    <property type="molecule type" value="Genomic_DNA"/>
</dbReference>
<dbReference type="Proteomes" id="UP000199665">
    <property type="component" value="Unassembled WGS sequence"/>
</dbReference>
<dbReference type="NCBIfam" id="TIGR02285">
    <property type="entry name" value="TIGR02285 family protein"/>
    <property type="match status" value="1"/>
</dbReference>
<feature type="transmembrane region" description="Helical" evidence="1">
    <location>
        <begin position="35"/>
        <end position="55"/>
    </location>
</feature>
<keyword evidence="1" id="KW-0472">Membrane</keyword>
<keyword evidence="3" id="KW-1185">Reference proteome</keyword>
<dbReference type="InterPro" id="IPR011972">
    <property type="entry name" value="CHP02285"/>
</dbReference>
<reference evidence="2 3" key="1">
    <citation type="submission" date="2016-10" db="EMBL/GenBank/DDBJ databases">
        <authorList>
            <person name="Varghese N."/>
            <person name="Submissions S."/>
        </authorList>
    </citation>
    <scope>NUCLEOTIDE SEQUENCE [LARGE SCALE GENOMIC DNA]</scope>
    <source>
        <strain evidence="2 3">DSM 18327</strain>
    </source>
</reference>
<organism evidence="2 3">
    <name type="scientific">Pseudomonas mohnii</name>
    <dbReference type="NCBI Taxonomy" id="395600"/>
    <lineage>
        <taxon>Bacteria</taxon>
        <taxon>Pseudomonadati</taxon>
        <taxon>Pseudomonadota</taxon>
        <taxon>Gammaproteobacteria</taxon>
        <taxon>Pseudomonadales</taxon>
        <taxon>Pseudomonadaceae</taxon>
        <taxon>Pseudomonas</taxon>
    </lineage>
</organism>
<evidence type="ECO:0000313" key="3">
    <source>
        <dbReference type="Proteomes" id="UP000199665"/>
    </source>
</evidence>
<protein>
    <recommendedName>
        <fullName evidence="4">TIGR02285 family protein</fullName>
    </recommendedName>
</protein>
<sequence length="323" mass="36530">MTRRRSHNCAKTEPSELKRLLARSIKHCLPLNRRVLFALVSMWLISGLTLLPMLAQAGESLVWLKRDLPPLFIFEGPDKNQGVIDQLLRQLIAGMPQYQHSVKKVNRARGLQMLRESALTCDAALNWSKERDNWIAFSVPVFRAMSNGLAVRRGDREVLTPFIKDGEVDLAALLAKGSVTLGIIAERNYGEFIDALLKQAPPQALTLHYGNDALGSLLQMQRLGRLHLLLGYRPEIRYQAQRQGIDEDELQFYPIRGTGKYLSGYIGCTDTPQGRQAIIEINQLLHNLPRDDLSEAYAAWLDPESRSEYLQASKVFFEQQAGH</sequence>
<name>A0ABY0XWD2_9PSED</name>
<dbReference type="RefSeq" id="WP_047532728.1">
    <property type="nucleotide sequence ID" value="NZ_FNRV01000001.1"/>
</dbReference>
<keyword evidence="1" id="KW-1133">Transmembrane helix</keyword>
<keyword evidence="1" id="KW-0812">Transmembrane</keyword>
<dbReference type="SUPFAM" id="SSF53850">
    <property type="entry name" value="Periplasmic binding protein-like II"/>
    <property type="match status" value="1"/>
</dbReference>